<dbReference type="AlphaFoldDB" id="A0A1R3J1G5"/>
<dbReference type="EMBL" id="AWWV01008961">
    <property type="protein sequence ID" value="OMO88626.1"/>
    <property type="molecule type" value="Genomic_DNA"/>
</dbReference>
<reference evidence="2 3" key="1">
    <citation type="submission" date="2013-09" db="EMBL/GenBank/DDBJ databases">
        <title>Corchorus capsularis genome sequencing.</title>
        <authorList>
            <person name="Alam M."/>
            <person name="Haque M.S."/>
            <person name="Islam M.S."/>
            <person name="Emdad E.M."/>
            <person name="Islam M.M."/>
            <person name="Ahmed B."/>
            <person name="Halim A."/>
            <person name="Hossen Q.M.M."/>
            <person name="Hossain M.Z."/>
            <person name="Ahmed R."/>
            <person name="Khan M.M."/>
            <person name="Islam R."/>
            <person name="Rashid M.M."/>
            <person name="Khan S.A."/>
            <person name="Rahman M.S."/>
            <person name="Alam M."/>
        </authorList>
    </citation>
    <scope>NUCLEOTIDE SEQUENCE [LARGE SCALE GENOMIC DNA]</scope>
    <source>
        <strain evidence="3">cv. CVL-1</strain>
        <tissue evidence="2">Whole seedling</tissue>
    </source>
</reference>
<keyword evidence="3" id="KW-1185">Reference proteome</keyword>
<protein>
    <submittedName>
        <fullName evidence="2">Uncharacterized protein</fullName>
    </submittedName>
</protein>
<feature type="non-terminal residue" evidence="2">
    <location>
        <position position="1"/>
    </location>
</feature>
<organism evidence="2 3">
    <name type="scientific">Corchorus capsularis</name>
    <name type="common">Jute</name>
    <dbReference type="NCBI Taxonomy" id="210143"/>
    <lineage>
        <taxon>Eukaryota</taxon>
        <taxon>Viridiplantae</taxon>
        <taxon>Streptophyta</taxon>
        <taxon>Embryophyta</taxon>
        <taxon>Tracheophyta</taxon>
        <taxon>Spermatophyta</taxon>
        <taxon>Magnoliopsida</taxon>
        <taxon>eudicotyledons</taxon>
        <taxon>Gunneridae</taxon>
        <taxon>Pentapetalae</taxon>
        <taxon>rosids</taxon>
        <taxon>malvids</taxon>
        <taxon>Malvales</taxon>
        <taxon>Malvaceae</taxon>
        <taxon>Grewioideae</taxon>
        <taxon>Apeibeae</taxon>
        <taxon>Corchorus</taxon>
    </lineage>
</organism>
<comment type="caution">
    <text evidence="2">The sequence shown here is derived from an EMBL/GenBank/DDBJ whole genome shotgun (WGS) entry which is preliminary data.</text>
</comment>
<feature type="compositionally biased region" description="Basic and acidic residues" evidence="1">
    <location>
        <begin position="24"/>
        <end position="33"/>
    </location>
</feature>
<dbReference type="Gramene" id="OMO88626">
    <property type="protein sequence ID" value="OMO88626"/>
    <property type="gene ID" value="CCACVL1_08293"/>
</dbReference>
<sequence length="33" mass="3912">ELGPLRAKQNLQEHGKAKRKRERRKENKLCPQA</sequence>
<name>A0A1R3J1G5_COCAP</name>
<evidence type="ECO:0000313" key="3">
    <source>
        <dbReference type="Proteomes" id="UP000188268"/>
    </source>
</evidence>
<feature type="region of interest" description="Disordered" evidence="1">
    <location>
        <begin position="1"/>
        <end position="33"/>
    </location>
</feature>
<gene>
    <name evidence="2" type="ORF">CCACVL1_08293</name>
</gene>
<accession>A0A1R3J1G5</accession>
<evidence type="ECO:0000256" key="1">
    <source>
        <dbReference type="SAM" id="MobiDB-lite"/>
    </source>
</evidence>
<dbReference type="Proteomes" id="UP000188268">
    <property type="component" value="Unassembled WGS sequence"/>
</dbReference>
<evidence type="ECO:0000313" key="2">
    <source>
        <dbReference type="EMBL" id="OMO88626.1"/>
    </source>
</evidence>
<proteinExistence type="predicted"/>